<evidence type="ECO:0000259" key="5">
    <source>
        <dbReference type="PROSITE" id="PS51362"/>
    </source>
</evidence>
<evidence type="ECO:0000313" key="6">
    <source>
        <dbReference type="EMBL" id="AIN41698.1"/>
    </source>
</evidence>
<dbReference type="PROSITE" id="PS51362">
    <property type="entry name" value="TGF_BETA_2"/>
    <property type="match status" value="1"/>
</dbReference>
<dbReference type="CDD" id="cd19379">
    <property type="entry name" value="TGF_beta_GSDF"/>
    <property type="match status" value="1"/>
</dbReference>
<protein>
    <submittedName>
        <fullName evidence="6">Growth/differentiation factor 6-B-like protein</fullName>
    </submittedName>
</protein>
<dbReference type="AlphaFoldDB" id="A0A088MLG8"/>
<dbReference type="EMBL" id="KF699097">
    <property type="protein sequence ID" value="AIN41698.1"/>
    <property type="molecule type" value="mRNA"/>
</dbReference>
<comment type="similarity">
    <text evidence="3">Belongs to the TGF-beta family.</text>
</comment>
<reference evidence="6" key="1">
    <citation type="journal article" date="2014" name="J. Mol. Endocrinol.">
        <title>Fsh and Lh direct conserved and specific pathways during flatfish semicystic spermatogenesis.</title>
        <authorList>
            <person name="Chauvigne F."/>
            <person name="Zapater C."/>
            <person name="Crespo D."/>
            <person name="Planas J.V."/>
            <person name="Cerda J."/>
        </authorList>
    </citation>
    <scope>NUCLEOTIDE SEQUENCE</scope>
</reference>
<name>A0A088MLG8_SOLSE</name>
<keyword evidence="4" id="KW-0732">Signal</keyword>
<organism evidence="6">
    <name type="scientific">Solea senegalensis</name>
    <name type="common">Senegalese sole</name>
    <dbReference type="NCBI Taxonomy" id="28829"/>
    <lineage>
        <taxon>Eukaryota</taxon>
        <taxon>Metazoa</taxon>
        <taxon>Chordata</taxon>
        <taxon>Craniata</taxon>
        <taxon>Vertebrata</taxon>
        <taxon>Euteleostomi</taxon>
        <taxon>Actinopterygii</taxon>
        <taxon>Neopterygii</taxon>
        <taxon>Teleostei</taxon>
        <taxon>Neoteleostei</taxon>
        <taxon>Acanthomorphata</taxon>
        <taxon>Carangaria</taxon>
        <taxon>Pleuronectiformes</taxon>
        <taxon>Pleuronectoidei</taxon>
        <taxon>Soleidae</taxon>
        <taxon>Solea</taxon>
    </lineage>
</organism>
<dbReference type="GO" id="GO:0005576">
    <property type="term" value="C:extracellular region"/>
    <property type="evidence" value="ECO:0007669"/>
    <property type="project" value="UniProtKB-SubCell"/>
</dbReference>
<accession>A0A088MLG8</accession>
<comment type="subcellular location">
    <subcellularLocation>
        <location evidence="1">Secreted</location>
    </subcellularLocation>
</comment>
<feature type="chain" id="PRO_5001837620" evidence="4">
    <location>
        <begin position="20"/>
        <end position="208"/>
    </location>
</feature>
<dbReference type="SUPFAM" id="SSF57501">
    <property type="entry name" value="Cystine-knot cytokines"/>
    <property type="match status" value="1"/>
</dbReference>
<dbReference type="InterPro" id="IPR001839">
    <property type="entry name" value="TGF-b_C"/>
</dbReference>
<sequence>MSFVVTIVVTLLGSSVAVAYVLQPSNEEPATSALTYPRCQGESLESIRKSLLKALNLQTEPRLPAGGLDAIREQWQRTFATMSQRAEHNSAPPVAAPTGANGAGLSCCSVTSEIFMKDLGWDNWVIHPSSLTMVQCAPCNPETMTLQCPSSFTNTHDAASQVPCCGPSSQEMVPVVYMDEYSTVVISSVQLTRSCGCGPGNIQQPSKQ</sequence>
<dbReference type="SMART" id="SM00204">
    <property type="entry name" value="TGFB"/>
    <property type="match status" value="1"/>
</dbReference>
<evidence type="ECO:0000256" key="3">
    <source>
        <dbReference type="RuleBase" id="RU000354"/>
    </source>
</evidence>
<feature type="signal peptide" evidence="4">
    <location>
        <begin position="1"/>
        <end position="19"/>
    </location>
</feature>
<evidence type="ECO:0000256" key="2">
    <source>
        <dbReference type="ARBA" id="ARBA00022525"/>
    </source>
</evidence>
<dbReference type="Gene3D" id="2.10.90.10">
    <property type="entry name" value="Cystine-knot cytokines"/>
    <property type="match status" value="1"/>
</dbReference>
<proteinExistence type="evidence at transcript level"/>
<dbReference type="Pfam" id="PF00019">
    <property type="entry name" value="TGF_beta"/>
    <property type="match status" value="1"/>
</dbReference>
<evidence type="ECO:0000256" key="1">
    <source>
        <dbReference type="ARBA" id="ARBA00004613"/>
    </source>
</evidence>
<feature type="domain" description="TGF-beta family profile" evidence="5">
    <location>
        <begin position="85"/>
        <end position="198"/>
    </location>
</feature>
<dbReference type="GO" id="GO:0008083">
    <property type="term" value="F:growth factor activity"/>
    <property type="evidence" value="ECO:0007669"/>
    <property type="project" value="UniProtKB-KW"/>
</dbReference>
<keyword evidence="2" id="KW-0964">Secreted</keyword>
<evidence type="ECO:0000256" key="4">
    <source>
        <dbReference type="SAM" id="SignalP"/>
    </source>
</evidence>
<keyword evidence="3" id="KW-0339">Growth factor</keyword>
<dbReference type="InterPro" id="IPR029034">
    <property type="entry name" value="Cystine-knot_cytokine"/>
</dbReference>